<dbReference type="SUPFAM" id="SSF53098">
    <property type="entry name" value="Ribonuclease H-like"/>
    <property type="match status" value="1"/>
</dbReference>
<protein>
    <recommendedName>
        <fullName evidence="3">RNA exonuclease 4</fullName>
    </recommendedName>
</protein>
<comment type="subcellular location">
    <subcellularLocation>
        <location evidence="1">Nucleus</location>
    </subcellularLocation>
</comment>
<evidence type="ECO:0000256" key="4">
    <source>
        <dbReference type="ARBA" id="ARBA00022722"/>
    </source>
</evidence>
<feature type="region of interest" description="Disordered" evidence="8">
    <location>
        <begin position="87"/>
        <end position="123"/>
    </location>
</feature>
<dbReference type="InterPro" id="IPR037431">
    <property type="entry name" value="REX4_DEDDh_dom"/>
</dbReference>
<dbReference type="InterPro" id="IPR013520">
    <property type="entry name" value="Ribonucl_H"/>
</dbReference>
<dbReference type="InterPro" id="IPR012337">
    <property type="entry name" value="RNaseH-like_sf"/>
</dbReference>
<evidence type="ECO:0000256" key="1">
    <source>
        <dbReference type="ARBA" id="ARBA00004123"/>
    </source>
</evidence>
<evidence type="ECO:0000256" key="2">
    <source>
        <dbReference type="ARBA" id="ARBA00010489"/>
    </source>
</evidence>
<proteinExistence type="inferred from homology"/>
<evidence type="ECO:0000256" key="8">
    <source>
        <dbReference type="SAM" id="MobiDB-lite"/>
    </source>
</evidence>
<dbReference type="InterPro" id="IPR047021">
    <property type="entry name" value="REXO1/3/4-like"/>
</dbReference>
<dbReference type="Gene3D" id="3.30.420.10">
    <property type="entry name" value="Ribonuclease H-like superfamily/Ribonuclease H"/>
    <property type="match status" value="1"/>
</dbReference>
<keyword evidence="6" id="KW-0269">Exonuclease</keyword>
<comment type="similarity">
    <text evidence="2">Belongs to the REXO4 family.</text>
</comment>
<gene>
    <name evidence="10" type="ORF">NP493_87g03036</name>
</gene>
<dbReference type="PANTHER" id="PTHR12801">
    <property type="entry name" value="RNA EXONUCLEASE REXO1 / RECO3 FAMILY MEMBER-RELATED"/>
    <property type="match status" value="1"/>
</dbReference>
<dbReference type="EMBL" id="JAODUO010000086">
    <property type="protein sequence ID" value="KAK2190183.1"/>
    <property type="molecule type" value="Genomic_DNA"/>
</dbReference>
<evidence type="ECO:0000313" key="10">
    <source>
        <dbReference type="EMBL" id="KAK2190183.1"/>
    </source>
</evidence>
<feature type="region of interest" description="Disordered" evidence="8">
    <location>
        <begin position="145"/>
        <end position="168"/>
    </location>
</feature>
<dbReference type="PANTHER" id="PTHR12801:SF158">
    <property type="entry name" value="RNA EXONUCLEASE 4"/>
    <property type="match status" value="1"/>
</dbReference>
<keyword evidence="4" id="KW-0540">Nuclease</keyword>
<organism evidence="10 11">
    <name type="scientific">Ridgeia piscesae</name>
    <name type="common">Tubeworm</name>
    <dbReference type="NCBI Taxonomy" id="27915"/>
    <lineage>
        <taxon>Eukaryota</taxon>
        <taxon>Metazoa</taxon>
        <taxon>Spiralia</taxon>
        <taxon>Lophotrochozoa</taxon>
        <taxon>Annelida</taxon>
        <taxon>Polychaeta</taxon>
        <taxon>Sedentaria</taxon>
        <taxon>Canalipalpata</taxon>
        <taxon>Sabellida</taxon>
        <taxon>Siboglinidae</taxon>
        <taxon>Ridgeia</taxon>
    </lineage>
</organism>
<dbReference type="GO" id="GO:0008408">
    <property type="term" value="F:3'-5' exonuclease activity"/>
    <property type="evidence" value="ECO:0007669"/>
    <property type="project" value="InterPro"/>
</dbReference>
<feature type="domain" description="Exonuclease" evidence="9">
    <location>
        <begin position="218"/>
        <end position="379"/>
    </location>
</feature>
<evidence type="ECO:0000256" key="3">
    <source>
        <dbReference type="ARBA" id="ARBA00016937"/>
    </source>
</evidence>
<evidence type="ECO:0000259" key="9">
    <source>
        <dbReference type="SMART" id="SM00479"/>
    </source>
</evidence>
<evidence type="ECO:0000256" key="5">
    <source>
        <dbReference type="ARBA" id="ARBA00022801"/>
    </source>
</evidence>
<dbReference type="GO" id="GO:0003676">
    <property type="term" value="F:nucleic acid binding"/>
    <property type="evidence" value="ECO:0007669"/>
    <property type="project" value="InterPro"/>
</dbReference>
<dbReference type="GO" id="GO:0005634">
    <property type="term" value="C:nucleus"/>
    <property type="evidence" value="ECO:0007669"/>
    <property type="project" value="UniProtKB-SubCell"/>
</dbReference>
<keyword evidence="5" id="KW-0378">Hydrolase</keyword>
<evidence type="ECO:0000256" key="6">
    <source>
        <dbReference type="ARBA" id="ARBA00022839"/>
    </source>
</evidence>
<accession>A0AAD9P8N5</accession>
<dbReference type="CDD" id="cd06144">
    <property type="entry name" value="REX4_like"/>
    <property type="match status" value="1"/>
</dbReference>
<feature type="region of interest" description="Disordered" evidence="8">
    <location>
        <begin position="1"/>
        <end position="44"/>
    </location>
</feature>
<dbReference type="Pfam" id="PF00929">
    <property type="entry name" value="RNase_T"/>
    <property type="match status" value="1"/>
</dbReference>
<keyword evidence="11" id="KW-1185">Reference proteome</keyword>
<evidence type="ECO:0000313" key="11">
    <source>
        <dbReference type="Proteomes" id="UP001209878"/>
    </source>
</evidence>
<comment type="caution">
    <text evidence="10">The sequence shown here is derived from an EMBL/GenBank/DDBJ whole genome shotgun (WGS) entry which is preliminary data.</text>
</comment>
<dbReference type="FunFam" id="3.30.420.10:FF:000007">
    <property type="entry name" value="Interferon-stimulated exonuclease gene 20"/>
    <property type="match status" value="1"/>
</dbReference>
<dbReference type="InterPro" id="IPR036397">
    <property type="entry name" value="RNaseH_sf"/>
</dbReference>
<dbReference type="AlphaFoldDB" id="A0AAD9P8N5"/>
<sequence>MAEKRKLDTTNHGNKPKKKCKISPDVPCHSNQQNTGQTTHSHLTNDAVNSASIKCREKDGKVSAVDVTRSNGRSESGVTVKLTKVTKNSSISKRKHSYMKRTHQDKVKQKKKHKTSKSAAVKLPEAPEEISANWKNLLKTLTTTRKAEKKPLARSHRQTTQNAKQPSESTPIIAAPDIWFDDVDEIFIEKPKQTVEGEKPKVKLNPLVRPNSFEGLTKAVAMDCEMVGVGSDGQDSILARVSIVNQFGQCIYDTFVKPTESVTDYRTHVSGVRPKDLAKAPTFEMVQKKVSDILKTRVLVGHALHNDLQVLFLDHPRKKIRDTARYKPYRSLFNGANPSLKKLTEKVLGVKVQEGEHSSVQDAQAAMRLYTYHKKQWEKEIASRFKKFKKTPKTTNKQNTGSVTTD</sequence>
<evidence type="ECO:0000256" key="7">
    <source>
        <dbReference type="ARBA" id="ARBA00023242"/>
    </source>
</evidence>
<dbReference type="SMART" id="SM00479">
    <property type="entry name" value="EXOIII"/>
    <property type="match status" value="1"/>
</dbReference>
<name>A0AAD9P8N5_RIDPI</name>
<feature type="compositionally biased region" description="Basic residues" evidence="8">
    <location>
        <begin position="92"/>
        <end position="101"/>
    </location>
</feature>
<dbReference type="GO" id="GO:0006364">
    <property type="term" value="P:rRNA processing"/>
    <property type="evidence" value="ECO:0007669"/>
    <property type="project" value="InterPro"/>
</dbReference>
<dbReference type="Proteomes" id="UP001209878">
    <property type="component" value="Unassembled WGS sequence"/>
</dbReference>
<feature type="compositionally biased region" description="Polar residues" evidence="8">
    <location>
        <begin position="158"/>
        <end position="168"/>
    </location>
</feature>
<feature type="compositionally biased region" description="Polar residues" evidence="8">
    <location>
        <begin position="29"/>
        <end position="44"/>
    </location>
</feature>
<keyword evidence="7" id="KW-0539">Nucleus</keyword>
<reference evidence="10" key="1">
    <citation type="journal article" date="2023" name="Mol. Biol. Evol.">
        <title>Third-Generation Sequencing Reveals the Adaptive Role of the Epigenome in Three Deep-Sea Polychaetes.</title>
        <authorList>
            <person name="Perez M."/>
            <person name="Aroh O."/>
            <person name="Sun Y."/>
            <person name="Lan Y."/>
            <person name="Juniper S.K."/>
            <person name="Young C.R."/>
            <person name="Angers B."/>
            <person name="Qian P.Y."/>
        </authorList>
    </citation>
    <scope>NUCLEOTIDE SEQUENCE</scope>
    <source>
        <strain evidence="10">R07B-5</strain>
    </source>
</reference>